<dbReference type="EMBL" id="JAPEIS010000007">
    <property type="protein sequence ID" value="KAJ8064704.1"/>
    <property type="molecule type" value="Genomic_DNA"/>
</dbReference>
<keyword evidence="2" id="KW-1185">Reference proteome</keyword>
<proteinExistence type="predicted"/>
<sequence length="141" mass="15960">MSVLWETPQSTIRQTSVDPTYSRTSSPSFDMQDSAFVRRGSSQKFYLYHTVFLYVSGSRTSSLIPLLSKLTELVDIHKIQPFDLQKGSNCSLINLVIHIPVGLTCPALRSFKSTRLKTRLTFVLTTANSLVFNYTYKVQSI</sequence>
<organism evidence="1 2">
    <name type="scientific">Sclerotinia nivalis</name>
    <dbReference type="NCBI Taxonomy" id="352851"/>
    <lineage>
        <taxon>Eukaryota</taxon>
        <taxon>Fungi</taxon>
        <taxon>Dikarya</taxon>
        <taxon>Ascomycota</taxon>
        <taxon>Pezizomycotina</taxon>
        <taxon>Leotiomycetes</taxon>
        <taxon>Helotiales</taxon>
        <taxon>Sclerotiniaceae</taxon>
        <taxon>Sclerotinia</taxon>
    </lineage>
</organism>
<comment type="caution">
    <text evidence="1">The sequence shown here is derived from an EMBL/GenBank/DDBJ whole genome shotgun (WGS) entry which is preliminary data.</text>
</comment>
<accession>A0A9X0ALV8</accession>
<gene>
    <name evidence="1" type="ORF">OCU04_007024</name>
</gene>
<evidence type="ECO:0000313" key="2">
    <source>
        <dbReference type="Proteomes" id="UP001152300"/>
    </source>
</evidence>
<protein>
    <submittedName>
        <fullName evidence="1">Uncharacterized protein</fullName>
    </submittedName>
</protein>
<evidence type="ECO:0000313" key="1">
    <source>
        <dbReference type="EMBL" id="KAJ8064704.1"/>
    </source>
</evidence>
<dbReference type="AlphaFoldDB" id="A0A9X0ALV8"/>
<name>A0A9X0ALV8_9HELO</name>
<dbReference type="Proteomes" id="UP001152300">
    <property type="component" value="Unassembled WGS sequence"/>
</dbReference>
<reference evidence="1" key="1">
    <citation type="submission" date="2022-11" db="EMBL/GenBank/DDBJ databases">
        <title>Genome Resource of Sclerotinia nivalis Strain SnTB1, a Plant Pathogen Isolated from American Ginseng.</title>
        <authorList>
            <person name="Fan S."/>
        </authorList>
    </citation>
    <scope>NUCLEOTIDE SEQUENCE</scope>
    <source>
        <strain evidence="1">SnTB1</strain>
    </source>
</reference>